<gene>
    <name evidence="2" type="primary">RTJK</name>
    <name evidence="2" type="ORF">TR120388</name>
</gene>
<keyword evidence="2" id="KW-0548">Nucleotidyltransferase</keyword>
<keyword evidence="2" id="KW-0695">RNA-directed DNA polymerase</keyword>
<evidence type="ECO:0000259" key="1">
    <source>
        <dbReference type="PROSITE" id="PS50878"/>
    </source>
</evidence>
<dbReference type="EMBL" id="GEEE01014534">
    <property type="protein sequence ID" value="JAP48691.1"/>
    <property type="molecule type" value="Transcribed_RNA"/>
</dbReference>
<protein>
    <submittedName>
        <fullName evidence="2">RNA-directed DNA polymerase from mobile element jockey</fullName>
    </submittedName>
</protein>
<dbReference type="InterPro" id="IPR000477">
    <property type="entry name" value="RT_dom"/>
</dbReference>
<organism evidence="2">
    <name type="scientific">Schistocephalus solidus</name>
    <name type="common">Tapeworm</name>
    <dbReference type="NCBI Taxonomy" id="70667"/>
    <lineage>
        <taxon>Eukaryota</taxon>
        <taxon>Metazoa</taxon>
        <taxon>Spiralia</taxon>
        <taxon>Lophotrochozoa</taxon>
        <taxon>Platyhelminthes</taxon>
        <taxon>Cestoda</taxon>
        <taxon>Eucestoda</taxon>
        <taxon>Diphyllobothriidea</taxon>
        <taxon>Diphyllobothriidae</taxon>
        <taxon>Schistocephalus</taxon>
    </lineage>
</organism>
<proteinExistence type="predicted"/>
<dbReference type="EMBL" id="GEEE01020867">
    <property type="protein sequence ID" value="JAP42358.1"/>
    <property type="molecule type" value="Transcribed_RNA"/>
</dbReference>
<name>A0A0X3P9R6_SCHSO</name>
<sequence length="134" mass="15594">MKYSEDMVVGHALKDQTHLQSLNDNLDHASAWSSDNSLRLNKRKSVQCFFRLRPSFGPESLDVLPNEVSSFRYLGVTLTSNLSFPLHVDTLFTKIRKLIYYIRPLRSYHTTQSLIRRFIDACILPLVLYFSRIV</sequence>
<reference evidence="2" key="1">
    <citation type="submission" date="2016-01" db="EMBL/GenBank/DDBJ databases">
        <title>Reference transcriptome for the parasite Schistocephalus solidus: insights into the molecular evolution of parasitism.</title>
        <authorList>
            <person name="Hebert F.O."/>
            <person name="Grambauer S."/>
            <person name="Barber I."/>
            <person name="Landry C.R."/>
            <person name="Aubin-Horth N."/>
        </authorList>
    </citation>
    <scope>NUCLEOTIDE SEQUENCE</scope>
</reference>
<evidence type="ECO:0000313" key="2">
    <source>
        <dbReference type="EMBL" id="JAP48691.1"/>
    </source>
</evidence>
<dbReference type="AlphaFoldDB" id="A0A0X3P9R6"/>
<accession>A0A0X3P9R6</accession>
<keyword evidence="2" id="KW-0808">Transferase</keyword>
<dbReference type="GO" id="GO:0003964">
    <property type="term" value="F:RNA-directed DNA polymerase activity"/>
    <property type="evidence" value="ECO:0007669"/>
    <property type="project" value="UniProtKB-KW"/>
</dbReference>
<dbReference type="PROSITE" id="PS50878">
    <property type="entry name" value="RT_POL"/>
    <property type="match status" value="1"/>
</dbReference>
<feature type="domain" description="Reverse transcriptase" evidence="1">
    <location>
        <begin position="1"/>
        <end position="78"/>
    </location>
</feature>